<dbReference type="PANTHER" id="PTHR11548">
    <property type="entry name" value="THYMIDYLATE SYNTHASE 1"/>
    <property type="match status" value="1"/>
</dbReference>
<dbReference type="GO" id="GO:0032259">
    <property type="term" value="P:methylation"/>
    <property type="evidence" value="ECO:0007669"/>
    <property type="project" value="UniProtKB-KW"/>
</dbReference>
<name>A0A1Q9AVV6_9HYPH</name>
<gene>
    <name evidence="5" type="ORF">BJF93_20525</name>
</gene>
<dbReference type="PANTHER" id="PTHR11548:SF9">
    <property type="entry name" value="THYMIDYLATE SYNTHASE"/>
    <property type="match status" value="1"/>
</dbReference>
<dbReference type="GO" id="GO:0004799">
    <property type="term" value="F:thymidylate synthase activity"/>
    <property type="evidence" value="ECO:0007669"/>
    <property type="project" value="UniProtKB-EC"/>
</dbReference>
<feature type="domain" description="Thymidylate synthase/dCMP hydroxymethylase" evidence="4">
    <location>
        <begin position="54"/>
        <end position="238"/>
    </location>
</feature>
<dbReference type="Proteomes" id="UP000186364">
    <property type="component" value="Unassembled WGS sequence"/>
</dbReference>
<reference evidence="5 6" key="1">
    <citation type="submission" date="2016-09" db="EMBL/GenBank/DDBJ databases">
        <title>Rhizobium sp. nov., a novel species isolated from the rice rhizosphere.</title>
        <authorList>
            <person name="Zhao J."/>
            <person name="Zhang X."/>
        </authorList>
    </citation>
    <scope>NUCLEOTIDE SEQUENCE [LARGE SCALE GENOMIC DNA]</scope>
    <source>
        <strain evidence="5 6">1.7048</strain>
    </source>
</reference>
<evidence type="ECO:0000313" key="5">
    <source>
        <dbReference type="EMBL" id="OLP59600.1"/>
    </source>
</evidence>
<evidence type="ECO:0000259" key="4">
    <source>
        <dbReference type="Pfam" id="PF00303"/>
    </source>
</evidence>
<accession>A0A1Q9AVV6</accession>
<sequence>MHVVANSLDDLLRKVYRRLVRKNDVIAPTKGNNLEEFGNLLTLKNPRARLSRTETKGTVFSCLGEFVWYMSGSNSLAFIEHYFKDYKKYSDDGVTIYGAYGPRLFDKGGVNQLDYIVTKLKENSASRKAVIQLFDACDVVEDHEDVPCTCTLQFVVRQNRLYLHVNMRSNDAFKGLPHDVFSFTMLQEFLAVTLGLGLGQYHHSVGSLHLYTDDIEKAELFLKEGLQDDVPMPPMPIGDPTTGITALKQAEKTIRDTRQLPVLAPELPPYWQDLIRLLAIYSASTARDIVAIKNGMSSRTYENFIRKRQSLRGRQTDLPLFDRVMEETGAGASSR</sequence>
<keyword evidence="2" id="KW-0489">Methyltransferase</keyword>
<proteinExistence type="predicted"/>
<dbReference type="RefSeq" id="WP_075628159.1">
    <property type="nucleotide sequence ID" value="NZ_FOAM01000020.1"/>
</dbReference>
<keyword evidence="6" id="KW-1185">Reference proteome</keyword>
<protein>
    <recommendedName>
        <fullName evidence="1">thymidylate synthase</fullName>
        <ecNumber evidence="1">2.1.1.45</ecNumber>
    </recommendedName>
</protein>
<dbReference type="PRINTS" id="PR00108">
    <property type="entry name" value="THYMDSNTHASE"/>
</dbReference>
<dbReference type="EC" id="2.1.1.45" evidence="1"/>
<dbReference type="InterPro" id="IPR000398">
    <property type="entry name" value="Thymidylate_synthase"/>
</dbReference>
<dbReference type="OrthoDB" id="7182974at2"/>
<dbReference type="AlphaFoldDB" id="A0A1Q9AVV6"/>
<keyword evidence="3" id="KW-0808">Transferase</keyword>
<dbReference type="EMBL" id="MKIP01000051">
    <property type="protein sequence ID" value="OLP59600.1"/>
    <property type="molecule type" value="Genomic_DNA"/>
</dbReference>
<dbReference type="SUPFAM" id="SSF55831">
    <property type="entry name" value="Thymidylate synthase/dCMP hydroxymethylase"/>
    <property type="match status" value="1"/>
</dbReference>
<evidence type="ECO:0000256" key="2">
    <source>
        <dbReference type="ARBA" id="ARBA00022603"/>
    </source>
</evidence>
<dbReference type="CDD" id="cd00351">
    <property type="entry name" value="TS_Pyrimidine_HMase"/>
    <property type="match status" value="1"/>
</dbReference>
<dbReference type="InterPro" id="IPR023451">
    <property type="entry name" value="Thymidate_synth/dCMP_Mease_dom"/>
</dbReference>
<dbReference type="InterPro" id="IPR045097">
    <property type="entry name" value="Thymidate_synth/dCMP_Mease"/>
</dbReference>
<evidence type="ECO:0000313" key="6">
    <source>
        <dbReference type="Proteomes" id="UP000186364"/>
    </source>
</evidence>
<organism evidence="5 6">
    <name type="scientific">Xaviernesmea oryzae</name>
    <dbReference type="NCBI Taxonomy" id="464029"/>
    <lineage>
        <taxon>Bacteria</taxon>
        <taxon>Pseudomonadati</taxon>
        <taxon>Pseudomonadota</taxon>
        <taxon>Alphaproteobacteria</taxon>
        <taxon>Hyphomicrobiales</taxon>
        <taxon>Rhizobiaceae</taxon>
        <taxon>Rhizobium/Agrobacterium group</taxon>
        <taxon>Xaviernesmea</taxon>
    </lineage>
</organism>
<evidence type="ECO:0000256" key="3">
    <source>
        <dbReference type="ARBA" id="ARBA00022679"/>
    </source>
</evidence>
<dbReference type="GO" id="GO:0006231">
    <property type="term" value="P:dTMP biosynthetic process"/>
    <property type="evidence" value="ECO:0007669"/>
    <property type="project" value="InterPro"/>
</dbReference>
<comment type="caution">
    <text evidence="5">The sequence shown here is derived from an EMBL/GenBank/DDBJ whole genome shotgun (WGS) entry which is preliminary data.</text>
</comment>
<evidence type="ECO:0000256" key="1">
    <source>
        <dbReference type="ARBA" id="ARBA00011947"/>
    </source>
</evidence>
<dbReference type="InterPro" id="IPR036926">
    <property type="entry name" value="Thymidate_synth/dCMP_Mease_sf"/>
</dbReference>
<dbReference type="GO" id="GO:0005829">
    <property type="term" value="C:cytosol"/>
    <property type="evidence" value="ECO:0007669"/>
    <property type="project" value="TreeGrafter"/>
</dbReference>
<dbReference type="Gene3D" id="3.30.572.10">
    <property type="entry name" value="Thymidylate synthase/dCMP hydroxymethylase domain"/>
    <property type="match status" value="1"/>
</dbReference>
<dbReference type="Pfam" id="PF00303">
    <property type="entry name" value="Thymidylat_synt"/>
    <property type="match status" value="1"/>
</dbReference>